<evidence type="ECO:0000313" key="1">
    <source>
        <dbReference type="EMBL" id="XBQ22072.1"/>
    </source>
</evidence>
<dbReference type="Gene3D" id="3.40.50.1820">
    <property type="entry name" value="alpha/beta hydrolase"/>
    <property type="match status" value="1"/>
</dbReference>
<dbReference type="PANTHER" id="PTHR45763:SF46">
    <property type="entry name" value="AB HYDROLASE-1 DOMAIN-CONTAINING PROTEIN"/>
    <property type="match status" value="1"/>
</dbReference>
<dbReference type="RefSeq" id="WP_349351123.1">
    <property type="nucleotide sequence ID" value="NZ_CP157804.1"/>
</dbReference>
<gene>
    <name evidence="1" type="ORF">ABNE31_10730</name>
</gene>
<sequence>MDNRCQSFKNGKPPKNMAAENRNVFILARRFPWLLKLMLNQQKYLINKKPDQYMAAIMSNTKHLCDSDRKIMEKKENAEFMLTHMGEAFKKGVKETVNEAKLFCTDWGFDVKAIDVPVEIWHGTEDTLSPIEPIRKLANNVPRSQKNFISGKGHFLTEEKDIWEKILLSLKTE</sequence>
<name>A0AAU7MXB9_9FLAO</name>
<accession>A0AAU7MXB9</accession>
<dbReference type="InterPro" id="IPR029058">
    <property type="entry name" value="AB_hydrolase_fold"/>
</dbReference>
<dbReference type="KEGG" id="fld:ABNE31_10730"/>
<protein>
    <recommendedName>
        <fullName evidence="2">Serine aminopeptidase S33 domain-containing protein</fullName>
    </recommendedName>
</protein>
<dbReference type="AlphaFoldDB" id="A0AAU7MXB9"/>
<organism evidence="1">
    <name type="scientific">Flagellimonas sp. MMG031</name>
    <dbReference type="NCBI Taxonomy" id="3158549"/>
    <lineage>
        <taxon>Bacteria</taxon>
        <taxon>Pseudomonadati</taxon>
        <taxon>Bacteroidota</taxon>
        <taxon>Flavobacteriia</taxon>
        <taxon>Flavobacteriales</taxon>
        <taxon>Flavobacteriaceae</taxon>
        <taxon>Flagellimonas</taxon>
    </lineage>
</organism>
<dbReference type="PANTHER" id="PTHR45763">
    <property type="entry name" value="HYDROLASE, ALPHA/BETA FOLD FAMILY PROTEIN, EXPRESSED-RELATED"/>
    <property type="match status" value="1"/>
</dbReference>
<proteinExistence type="predicted"/>
<reference evidence="1" key="1">
    <citation type="submission" date="2024-05" db="EMBL/GenBank/DDBJ databases">
        <title>Draft Genome Sequences of Flagellimonas sp. MMG031 and Marinobacter sp. MMG032 Isolated from the dinoflagellate Symbiodinium pilosum.</title>
        <authorList>
            <person name="Shikuma N.J."/>
            <person name="Farrell M.V."/>
        </authorList>
    </citation>
    <scope>NUCLEOTIDE SEQUENCE</scope>
    <source>
        <strain evidence="1">MMG031</strain>
    </source>
</reference>
<dbReference type="EMBL" id="CP157804">
    <property type="protein sequence ID" value="XBQ22072.1"/>
    <property type="molecule type" value="Genomic_DNA"/>
</dbReference>
<dbReference type="SUPFAM" id="SSF53474">
    <property type="entry name" value="alpha/beta-Hydrolases"/>
    <property type="match status" value="1"/>
</dbReference>
<evidence type="ECO:0008006" key="2">
    <source>
        <dbReference type="Google" id="ProtNLM"/>
    </source>
</evidence>